<feature type="short sequence motif" description="AKAP CaM-binding" evidence="6">
    <location>
        <begin position="773"/>
        <end position="793"/>
    </location>
</feature>
<keyword evidence="2" id="KW-0597">Phosphoprotein</keyword>
<keyword evidence="3 6" id="KW-0112">Calmodulin-binding</keyword>
<evidence type="ECO:0000256" key="2">
    <source>
        <dbReference type="ARBA" id="ARBA00022553"/>
    </source>
</evidence>
<feature type="compositionally biased region" description="Low complexity" evidence="7">
    <location>
        <begin position="30"/>
        <end position="54"/>
    </location>
</feature>
<evidence type="ECO:0000256" key="6">
    <source>
        <dbReference type="PROSITE-ProRule" id="PRU01241"/>
    </source>
</evidence>
<feature type="compositionally biased region" description="Low complexity" evidence="7">
    <location>
        <begin position="342"/>
        <end position="351"/>
    </location>
</feature>
<feature type="compositionally biased region" description="Basic and acidic residues" evidence="7">
    <location>
        <begin position="203"/>
        <end position="231"/>
    </location>
</feature>
<feature type="compositionally biased region" description="Basic and acidic residues" evidence="7">
    <location>
        <begin position="597"/>
        <end position="611"/>
    </location>
</feature>
<feature type="region of interest" description="Disordered" evidence="7">
    <location>
        <begin position="176"/>
        <end position="857"/>
    </location>
</feature>
<organism evidence="9 10">
    <name type="scientific">Myotis myotis</name>
    <name type="common">Greater mouse-eared bat</name>
    <name type="synonym">Vespertilio myotis</name>
    <dbReference type="NCBI Taxonomy" id="51298"/>
    <lineage>
        <taxon>Eukaryota</taxon>
        <taxon>Metazoa</taxon>
        <taxon>Chordata</taxon>
        <taxon>Craniata</taxon>
        <taxon>Vertebrata</taxon>
        <taxon>Euteleostomi</taxon>
        <taxon>Mammalia</taxon>
        <taxon>Eutheria</taxon>
        <taxon>Laurasiatheria</taxon>
        <taxon>Chiroptera</taxon>
        <taxon>Yangochiroptera</taxon>
        <taxon>Vespertilionidae</taxon>
        <taxon>Myotis</taxon>
    </lineage>
</organism>
<feature type="domain" description="A kinase-anchoring proteins AKAP-5 and AKAP-12 calmodulin (CaM)-binding" evidence="8">
    <location>
        <begin position="773"/>
        <end position="793"/>
    </location>
</feature>
<dbReference type="GO" id="GO:0051018">
    <property type="term" value="F:protein kinase A binding"/>
    <property type="evidence" value="ECO:0007669"/>
    <property type="project" value="InterPro"/>
</dbReference>
<sequence>MGAGSSTEQRSPEPPEAGSGAPAEPEPEPRGGSPVAEAAPGAPGDPDIAAAEPATKLLQKNGQLSTLNGLAEQEELTPQEGVLNGQEEEVTVPEVGQRESEDVNERGSDKEMAANSSVVQDITKDGQEEMPEIIEQIPSSESNLEELTQPAESQTNDVGFKKVFKFVGFKFTVKKDKSEKSDTVQLLTVRKEEGEGAGESEGAGDHQEPSREAGEATHKENELKQSTESPEKPLQPEQSSTEISFQAESGQAAEEGKDGEEKQEKEPTKSPDSPTSPVASETASPFKKFFTQGWAGWRKKTSFRKPKEDELEASEKKKEQETERVDAEEKEKTEDTSEKLAAAEQPQPQEATESVHDARLSAEYEKVELPSEGQGQASPEERSAPLATEIFDEKVEIVAEVHVSTAENAEEQEAEVEETEEPQPAEKLAETSAGPQEAEPPVCAPGGDHTQPPEPGPEEQALSAQPEGIVSEVEMLASQERVKVQGSPLKKLFTSTGLKKLSGKKQKAKRGGEEESGEQHAAQADSPDSPDEHKGESSASSPEEPEEITCLEKGIAEAHPDGEGEEGATSDGEKKREGVTPWASFKKMVTPKKRVRRLSESDKEEELEKAKGATLSSTESAASEMPEEGKGHGEEPKPEEPKRKVDTSVSWEALICVGSSKKRARKASSSDEEEGPKPTAGEGPKPDEAGRDREAGPEAVPAGAQEHDPGQGSSSPEQAGSPSEGEGVSTWESFKRLVTPRKKSKSKLEEKTEDPGTGAGVEHSAAEVEPGKEESWVSIKKFIPGRRKKRSDGKQDHATAEDAGPTEVNEDDADVPAVVPLSEYDAVEREKTEAQEARKREETAEPKGAVSVSEELSKSLVHTVTVAVVDGARAVTHMEERSPSWISASATGPLEQAEEEAGPPPAGVLEREGRAEDSPVVTQALPESRDAGEDTLTSEVEPTPEAVTAAEPTEAFGAEEATEASGAEETTDMVSAVSQLSESPDTTEEATPVQEAEGGEPDVEGQERRTQEVLQAVAERVREASQLDVGGPGAEIHTARKEGSQLPEVGETEEDPPVSELKEEVDMVLQGHAGETKAETLTPGDVFGQAAPEHAGEVPPVPESIPSSELRTPCQAETLVGVKSEIVLEQAVGPDSAETLTDSETSGSTPVPDCEAPPAMQQVKVMEVHAEGEGASGTKSQVMEAQAAPAPKEMPPAPSGLQSQEEKKEHSEIEGGPEHTDKEVSVEAVPILSKAEATPEAGQFADEETKDVPFIQGLEVSADTEMTAGQKKAMEVALKDEVTQEADGQKNENTEFQSPAPSLPAPGERERVVQVEREEAVAKAARVSEEKLEPKPAEVLSKQLVHTVHVTVVDGEKEVLPFEESSWLVQADRLCTDSQAEVLSKQLVHTVHVTVVDGEKEVLPFEESSPWLVQADRLCTDSQAEVLSKQLVHTVHVTVVDGEKEVLPFEESSPWLVQADRLCTDSQVQSSEASLPLTAAAVEKKVLGETVKLLEAAGPLESADARLEPEAKPSDQEDVMGQPGEDAAPTGPASRAESAPVVIPAAPAKGVSADLEGDKTTFQEGKSEEDCEQVSGQGDRVSEMREEGLKAEKEILQLKTESQKLVQNVIQTAVDQLVSTEGTATDCQTPAQLAKADHREAEQKIEKEERELQGSAEAEAAQEESALTTVGQTPSEISKDANAAAKEVTAFEVKGSPVNDQLPEELVLPTQEKREATGTKCVPELGDRAGLGERTENEPQEDEKRDAVHYPENQISALGDPEASGDLTKESSDANGPKLKEKEVGFQEGKGPSEPEKEIKTQTQEEAQEQERQPATPELAEP</sequence>
<feature type="compositionally biased region" description="Basic and acidic residues" evidence="7">
    <location>
        <begin position="1635"/>
        <end position="1652"/>
    </location>
</feature>
<feature type="compositionally biased region" description="Basic and acidic residues" evidence="7">
    <location>
        <begin position="684"/>
        <end position="696"/>
    </location>
</feature>
<name>A0A7J7WU68_MYOMY</name>
<feature type="compositionally biased region" description="Basic and acidic residues" evidence="7">
    <location>
        <begin position="1503"/>
        <end position="1515"/>
    </location>
</feature>
<feature type="compositionally biased region" description="Low complexity" evidence="7">
    <location>
        <begin position="939"/>
        <end position="968"/>
    </location>
</feature>
<feature type="compositionally biased region" description="Basic and acidic residues" evidence="7">
    <location>
        <begin position="254"/>
        <end position="269"/>
    </location>
</feature>
<evidence type="ECO:0000256" key="1">
    <source>
        <dbReference type="ARBA" id="ARBA00004635"/>
    </source>
</evidence>
<feature type="compositionally biased region" description="Basic and acidic residues" evidence="7">
    <location>
        <begin position="305"/>
        <end position="338"/>
    </location>
</feature>
<feature type="compositionally biased region" description="Basic and acidic residues" evidence="7">
    <location>
        <begin position="1767"/>
        <end position="1800"/>
    </location>
</feature>
<evidence type="ECO:0000256" key="7">
    <source>
        <dbReference type="SAM" id="MobiDB-lite"/>
    </source>
</evidence>
<dbReference type="EMBL" id="JABWUV010000007">
    <property type="protein sequence ID" value="KAF6340911.1"/>
    <property type="molecule type" value="Genomic_DNA"/>
</dbReference>
<proteinExistence type="predicted"/>
<reference evidence="9 10" key="1">
    <citation type="journal article" date="2020" name="Nature">
        <title>Six reference-quality genomes reveal evolution of bat adaptations.</title>
        <authorList>
            <person name="Jebb D."/>
            <person name="Huang Z."/>
            <person name="Pippel M."/>
            <person name="Hughes G.M."/>
            <person name="Lavrichenko K."/>
            <person name="Devanna P."/>
            <person name="Winkler S."/>
            <person name="Jermiin L.S."/>
            <person name="Skirmuntt E.C."/>
            <person name="Katzourakis A."/>
            <person name="Burkitt-Gray L."/>
            <person name="Ray D.A."/>
            <person name="Sullivan K.A.M."/>
            <person name="Roscito J.G."/>
            <person name="Kirilenko B.M."/>
            <person name="Davalos L.M."/>
            <person name="Corthals A.P."/>
            <person name="Power M.L."/>
            <person name="Jones G."/>
            <person name="Ransome R.D."/>
            <person name="Dechmann D.K.N."/>
            <person name="Locatelli A.G."/>
            <person name="Puechmaille S.J."/>
            <person name="Fedrigo O."/>
            <person name="Jarvis E.D."/>
            <person name="Hiller M."/>
            <person name="Vernes S.C."/>
            <person name="Myers E.W."/>
            <person name="Teeling E.C."/>
        </authorList>
    </citation>
    <scope>NUCLEOTIDE SEQUENCE [LARGE SCALE GENOMIC DNA]</scope>
    <source>
        <strain evidence="9">MMyoMyo1</strain>
        <tissue evidence="9">Flight muscle</tissue>
    </source>
</reference>
<evidence type="ECO:0000313" key="9">
    <source>
        <dbReference type="EMBL" id="KAF6340911.1"/>
    </source>
</evidence>
<comment type="caution">
    <text evidence="9">The sequence shown here is derived from an EMBL/GenBank/DDBJ whole genome shotgun (WGS) entry which is preliminary data.</text>
</comment>
<evidence type="ECO:0000256" key="4">
    <source>
        <dbReference type="ARBA" id="ARBA00023136"/>
    </source>
</evidence>
<keyword evidence="4" id="KW-0472">Membrane</keyword>
<protein>
    <submittedName>
        <fullName evidence="9">A-kinase anchoring protein 12</fullName>
    </submittedName>
</protein>
<dbReference type="InterPro" id="IPR001573">
    <property type="entry name" value="AKAP_WSK"/>
</dbReference>
<feature type="compositionally biased region" description="Polar residues" evidence="7">
    <location>
        <begin position="972"/>
        <end position="984"/>
    </location>
</feature>
<evidence type="ECO:0000256" key="5">
    <source>
        <dbReference type="ARBA" id="ARBA00023288"/>
    </source>
</evidence>
<dbReference type="Proteomes" id="UP000527355">
    <property type="component" value="Unassembled WGS sequence"/>
</dbReference>
<feature type="compositionally biased region" description="Polar residues" evidence="7">
    <location>
        <begin position="58"/>
        <end position="68"/>
    </location>
</feature>
<feature type="compositionally biased region" description="Low complexity" evidence="7">
    <location>
        <begin position="133"/>
        <end position="142"/>
    </location>
</feature>
<evidence type="ECO:0000256" key="3">
    <source>
        <dbReference type="ARBA" id="ARBA00022860"/>
    </source>
</evidence>
<keyword evidence="10" id="KW-1185">Reference proteome</keyword>
<dbReference type="Pfam" id="PF03832">
    <property type="entry name" value="WSK"/>
    <property type="match status" value="3"/>
</dbReference>
<feature type="compositionally biased region" description="Basic and acidic residues" evidence="7">
    <location>
        <begin position="353"/>
        <end position="369"/>
    </location>
</feature>
<dbReference type="GO" id="GO:0016020">
    <property type="term" value="C:membrane"/>
    <property type="evidence" value="ECO:0007669"/>
    <property type="project" value="UniProtKB-SubCell"/>
</dbReference>
<keyword evidence="9" id="KW-0808">Transferase</keyword>
<accession>A0A7J7WU68</accession>
<evidence type="ECO:0000259" key="8">
    <source>
        <dbReference type="PROSITE" id="PS51893"/>
    </source>
</evidence>
<feature type="region of interest" description="Disordered" evidence="7">
    <location>
        <begin position="1076"/>
        <end position="1111"/>
    </location>
</feature>
<dbReference type="GO" id="GO:0016301">
    <property type="term" value="F:kinase activity"/>
    <property type="evidence" value="ECO:0007669"/>
    <property type="project" value="UniProtKB-KW"/>
</dbReference>
<keyword evidence="9" id="KW-0418">Kinase</keyword>
<feature type="region of interest" description="Disordered" evidence="7">
    <location>
        <begin position="1501"/>
        <end position="1541"/>
    </location>
</feature>
<dbReference type="PROSITE" id="PS51893">
    <property type="entry name" value="AKAP_CAM_BD"/>
    <property type="match status" value="3"/>
</dbReference>
<feature type="compositionally biased region" description="Polar residues" evidence="7">
    <location>
        <begin position="236"/>
        <end position="249"/>
    </location>
</feature>
<gene>
    <name evidence="9" type="ORF">mMyoMyo1_000509</name>
</gene>
<feature type="compositionally biased region" description="Basic and acidic residues" evidence="7">
    <location>
        <begin position="96"/>
        <end position="112"/>
    </location>
</feature>
<feature type="compositionally biased region" description="Low complexity" evidence="7">
    <location>
        <begin position="613"/>
        <end position="624"/>
    </location>
</feature>
<feature type="region of interest" description="Disordered" evidence="7">
    <location>
        <begin position="1280"/>
        <end position="1311"/>
    </location>
</feature>
<feature type="domain" description="A kinase-anchoring proteins AKAP-5 and AKAP-12 calmodulin (CaM)-binding" evidence="8">
    <location>
        <begin position="579"/>
        <end position="599"/>
    </location>
</feature>
<keyword evidence="5" id="KW-0449">Lipoprotein</keyword>
<feature type="region of interest" description="Disordered" evidence="7">
    <location>
        <begin position="1635"/>
        <end position="1822"/>
    </location>
</feature>
<feature type="compositionally biased region" description="Acidic residues" evidence="7">
    <location>
        <begin position="408"/>
        <end position="423"/>
    </location>
</feature>
<feature type="compositionally biased region" description="Low complexity" evidence="7">
    <location>
        <begin position="1813"/>
        <end position="1822"/>
    </location>
</feature>
<feature type="region of interest" description="Disordered" evidence="7">
    <location>
        <begin position="1130"/>
        <end position="1250"/>
    </location>
</feature>
<feature type="compositionally biased region" description="Basic and acidic residues" evidence="7">
    <location>
        <begin position="764"/>
        <end position="775"/>
    </location>
</feature>
<feature type="compositionally biased region" description="Basic and acidic residues" evidence="7">
    <location>
        <begin position="1204"/>
        <end position="1225"/>
    </location>
</feature>
<feature type="compositionally biased region" description="Basic and acidic residues" evidence="7">
    <location>
        <begin position="1280"/>
        <end position="1293"/>
    </location>
</feature>
<feature type="short sequence motif" description="AKAP CaM-binding" evidence="6">
    <location>
        <begin position="728"/>
        <end position="748"/>
    </location>
</feature>
<dbReference type="GO" id="GO:0007165">
    <property type="term" value="P:signal transduction"/>
    <property type="evidence" value="ECO:0007669"/>
    <property type="project" value="TreeGrafter"/>
</dbReference>
<dbReference type="InterPro" id="IPR028540">
    <property type="entry name" value="AKAP12"/>
</dbReference>
<feature type="compositionally biased region" description="Basic and acidic residues" evidence="7">
    <location>
        <begin position="1725"/>
        <end position="1749"/>
    </location>
</feature>
<dbReference type="VEuPathDB" id="HostDB:GeneID_118659858"/>
<feature type="compositionally biased region" description="Polar residues" evidence="7">
    <location>
        <begin position="1138"/>
        <end position="1149"/>
    </location>
</feature>
<feature type="compositionally biased region" description="Basic and acidic residues" evidence="7">
    <location>
        <begin position="826"/>
        <end position="845"/>
    </location>
</feature>
<feature type="compositionally biased region" description="Low complexity" evidence="7">
    <location>
        <begin position="1653"/>
        <end position="1667"/>
    </location>
</feature>
<feature type="compositionally biased region" description="Polar residues" evidence="7">
    <location>
        <begin position="270"/>
        <end position="283"/>
    </location>
</feature>
<dbReference type="PANTHER" id="PTHR23209">
    <property type="entry name" value="A-KINASE ANCHOR PROTEIN 12"/>
    <property type="match status" value="1"/>
</dbReference>
<dbReference type="GO" id="GO:0090036">
    <property type="term" value="P:regulation of protein kinase C signaling"/>
    <property type="evidence" value="ECO:0007669"/>
    <property type="project" value="InterPro"/>
</dbReference>
<evidence type="ECO:0000313" key="10">
    <source>
        <dbReference type="Proteomes" id="UP000527355"/>
    </source>
</evidence>
<feature type="compositionally biased region" description="Polar residues" evidence="7">
    <location>
        <begin position="711"/>
        <end position="721"/>
    </location>
</feature>
<feature type="region of interest" description="Disordered" evidence="7">
    <location>
        <begin position="878"/>
        <end position="1060"/>
    </location>
</feature>
<dbReference type="GO" id="GO:0010739">
    <property type="term" value="P:positive regulation of protein kinase A signaling"/>
    <property type="evidence" value="ECO:0007669"/>
    <property type="project" value="InterPro"/>
</dbReference>
<feature type="short sequence motif" description="AKAP CaM-binding" evidence="6">
    <location>
        <begin position="579"/>
        <end position="599"/>
    </location>
</feature>
<dbReference type="GO" id="GO:0005737">
    <property type="term" value="C:cytoplasm"/>
    <property type="evidence" value="ECO:0007669"/>
    <property type="project" value="TreeGrafter"/>
</dbReference>
<dbReference type="PANTHER" id="PTHR23209:SF4">
    <property type="entry name" value="A-KINASE ANCHOR PROTEIN 12"/>
    <property type="match status" value="1"/>
</dbReference>
<comment type="subcellular location">
    <subcellularLocation>
        <location evidence="1">Membrane</location>
        <topology evidence="1">Lipid-anchor</topology>
    </subcellularLocation>
</comment>
<feature type="compositionally biased region" description="Basic and acidic residues" evidence="7">
    <location>
        <begin position="627"/>
        <end position="646"/>
    </location>
</feature>
<feature type="region of interest" description="Disordered" evidence="7">
    <location>
        <begin position="1"/>
        <end position="158"/>
    </location>
</feature>
<dbReference type="OrthoDB" id="8931760at2759"/>
<feature type="domain" description="A kinase-anchoring proteins AKAP-5 and AKAP-12 calmodulin (CaM)-binding" evidence="8">
    <location>
        <begin position="728"/>
        <end position="748"/>
    </location>
</feature>
<feature type="region of interest" description="Disordered" evidence="7">
    <location>
        <begin position="1561"/>
        <end position="1581"/>
    </location>
</feature>
<dbReference type="GO" id="GO:0005516">
    <property type="term" value="F:calmodulin binding"/>
    <property type="evidence" value="ECO:0007669"/>
    <property type="project" value="UniProtKB-UniRule"/>
</dbReference>